<dbReference type="InterPro" id="IPR008930">
    <property type="entry name" value="Terpenoid_cyclase/PrenylTrfase"/>
</dbReference>
<gene>
    <name evidence="2" type="primary">OVOS2_2</name>
    <name evidence="2" type="ORF">P7K49_019246</name>
</gene>
<name>A0ABQ9UXX8_SAGOE</name>
<protein>
    <submittedName>
        <fullName evidence="2">Ovostatin 2</fullName>
    </submittedName>
</protein>
<dbReference type="Pfam" id="PF07678">
    <property type="entry name" value="TED_complement"/>
    <property type="match status" value="1"/>
</dbReference>
<dbReference type="SUPFAM" id="SSF48239">
    <property type="entry name" value="Terpenoid cyclases/Protein prenyltransferases"/>
    <property type="match status" value="1"/>
</dbReference>
<dbReference type="Gene3D" id="1.50.10.20">
    <property type="match status" value="1"/>
</dbReference>
<dbReference type="InterPro" id="IPR011626">
    <property type="entry name" value="Alpha-macroglobulin_TED"/>
</dbReference>
<dbReference type="PANTHER" id="PTHR11412">
    <property type="entry name" value="MACROGLOBULIN / COMPLEMENT"/>
    <property type="match status" value="1"/>
</dbReference>
<proteinExistence type="predicted"/>
<evidence type="ECO:0000313" key="3">
    <source>
        <dbReference type="Proteomes" id="UP001266305"/>
    </source>
</evidence>
<dbReference type="InterPro" id="IPR047565">
    <property type="entry name" value="Alpha-macroglob_thiol-ester_cl"/>
</dbReference>
<dbReference type="PANTHER" id="PTHR11412:SF174">
    <property type="entry name" value="OVOSTATIN HOMOLOG 1"/>
    <property type="match status" value="1"/>
</dbReference>
<dbReference type="EMBL" id="JASSZA010000009">
    <property type="protein sequence ID" value="KAK2101580.1"/>
    <property type="molecule type" value="Genomic_DNA"/>
</dbReference>
<organism evidence="2 3">
    <name type="scientific">Saguinus oedipus</name>
    <name type="common">Cotton-top tamarin</name>
    <name type="synonym">Oedipomidas oedipus</name>
    <dbReference type="NCBI Taxonomy" id="9490"/>
    <lineage>
        <taxon>Eukaryota</taxon>
        <taxon>Metazoa</taxon>
        <taxon>Chordata</taxon>
        <taxon>Craniata</taxon>
        <taxon>Vertebrata</taxon>
        <taxon>Euteleostomi</taxon>
        <taxon>Mammalia</taxon>
        <taxon>Eutheria</taxon>
        <taxon>Euarchontoglires</taxon>
        <taxon>Primates</taxon>
        <taxon>Haplorrhini</taxon>
        <taxon>Platyrrhini</taxon>
        <taxon>Cebidae</taxon>
        <taxon>Callitrichinae</taxon>
        <taxon>Saguinus</taxon>
    </lineage>
</organism>
<dbReference type="SMART" id="SM01419">
    <property type="entry name" value="Thiol-ester_cl"/>
    <property type="match status" value="1"/>
</dbReference>
<keyword evidence="3" id="KW-1185">Reference proteome</keyword>
<accession>A0ABQ9UXX8</accession>
<feature type="domain" description="Alpha-macroglobulin-like TED" evidence="1">
    <location>
        <begin position="49"/>
        <end position="124"/>
    </location>
</feature>
<dbReference type="Proteomes" id="UP001266305">
    <property type="component" value="Unassembled WGS sequence"/>
</dbReference>
<evidence type="ECO:0000259" key="1">
    <source>
        <dbReference type="Pfam" id="PF07678"/>
    </source>
</evidence>
<comment type="caution">
    <text evidence="2">The sequence shown here is derived from an EMBL/GenBank/DDBJ whole genome shotgun (WGS) entry which is preliminary data.</text>
</comment>
<dbReference type="InterPro" id="IPR050473">
    <property type="entry name" value="A2M/Complement_sys"/>
</dbReference>
<reference evidence="2 3" key="1">
    <citation type="submission" date="2023-05" db="EMBL/GenBank/DDBJ databases">
        <title>B98-5 Cell Line De Novo Hybrid Assembly: An Optical Mapping Approach.</title>
        <authorList>
            <person name="Kananen K."/>
            <person name="Auerbach J.A."/>
            <person name="Kautto E."/>
            <person name="Blachly J.S."/>
        </authorList>
    </citation>
    <scope>NUCLEOTIDE SEQUENCE [LARGE SCALE GENOMIC DNA]</scope>
    <source>
        <strain evidence="2">B95-8</strain>
        <tissue evidence="2">Cell line</tissue>
    </source>
</reference>
<evidence type="ECO:0000313" key="2">
    <source>
        <dbReference type="EMBL" id="KAK2101580.1"/>
    </source>
</evidence>
<sequence>MEIMEQPEGIEKERTQSFLICTEGTKASKQGVLDLPNNVVEGSARGFFTVVGDVLGFVMQDLVTLQMPYGSGEQNAVLLASDTYVLDYLKSTGQLTEEQSNRFMAAPMRSQLMNSTKEGTSYSVLLRVPHRFRKVKLEEPEIPTYISSLSMYG</sequence>